<dbReference type="PATRIC" id="fig|1698274.3.peg.607"/>
<gene>
    <name evidence="1" type="ORF">AKJ44_03025</name>
</gene>
<proteinExistence type="predicted"/>
<dbReference type="AlphaFoldDB" id="A0A133V3J5"/>
<protein>
    <recommendedName>
        <fullName evidence="3">AMP-binding enzyme C-terminal domain-containing protein</fullName>
    </recommendedName>
</protein>
<accession>A0A133V3J5</accession>
<dbReference type="Gene3D" id="3.30.300.30">
    <property type="match status" value="1"/>
</dbReference>
<keyword evidence="2" id="KW-1185">Reference proteome</keyword>
<dbReference type="GO" id="GO:0006085">
    <property type="term" value="P:acetyl-CoA biosynthetic process"/>
    <property type="evidence" value="ECO:0007669"/>
    <property type="project" value="TreeGrafter"/>
</dbReference>
<comment type="caution">
    <text evidence="1">The sequence shown here is derived from an EMBL/GenBank/DDBJ whole genome shotgun (WGS) entry which is preliminary data.</text>
</comment>
<dbReference type="InterPro" id="IPR045851">
    <property type="entry name" value="AMP-bd_C_sf"/>
</dbReference>
<dbReference type="GO" id="GO:0003987">
    <property type="term" value="F:acetate-CoA ligase activity"/>
    <property type="evidence" value="ECO:0007669"/>
    <property type="project" value="TreeGrafter"/>
</dbReference>
<name>A0A133V3J5_9EURY</name>
<dbReference type="PANTHER" id="PTHR24095:SF232">
    <property type="entry name" value="ACETYL-COENZYME A SYNTHETASE"/>
    <property type="match status" value="1"/>
</dbReference>
<reference evidence="1 2" key="1">
    <citation type="journal article" date="2016" name="Sci. Rep.">
        <title>Metabolic traits of an uncultured archaeal lineage -MSBL1- from brine pools of the Red Sea.</title>
        <authorList>
            <person name="Mwirichia R."/>
            <person name="Alam I."/>
            <person name="Rashid M."/>
            <person name="Vinu M."/>
            <person name="Ba-Alawi W."/>
            <person name="Anthony Kamau A."/>
            <person name="Kamanda Ngugi D."/>
            <person name="Goker M."/>
            <person name="Klenk H.P."/>
            <person name="Bajic V."/>
            <person name="Stingl U."/>
        </authorList>
    </citation>
    <scope>NUCLEOTIDE SEQUENCE [LARGE SCALE GENOMIC DNA]</scope>
    <source>
        <strain evidence="1">SCGC-AAA261F17</strain>
    </source>
</reference>
<evidence type="ECO:0000313" key="2">
    <source>
        <dbReference type="Proteomes" id="UP000070035"/>
    </source>
</evidence>
<evidence type="ECO:0008006" key="3">
    <source>
        <dbReference type="Google" id="ProtNLM"/>
    </source>
</evidence>
<dbReference type="PANTHER" id="PTHR24095">
    <property type="entry name" value="ACETYL-COENZYME A SYNTHETASE"/>
    <property type="match status" value="1"/>
</dbReference>
<organism evidence="1 2">
    <name type="scientific">candidate division MSBL1 archaeon SCGC-AAA261F17</name>
    <dbReference type="NCBI Taxonomy" id="1698274"/>
    <lineage>
        <taxon>Archaea</taxon>
        <taxon>Methanobacteriati</taxon>
        <taxon>Methanobacteriota</taxon>
        <taxon>candidate division MSBL1</taxon>
    </lineage>
</organism>
<sequence length="61" mass="6817">VAVIGDIVFVDKLPKTRSGKIMRRTIKDIMLDNPLGDISTMEDQSAVKEIKSACKEIEIKK</sequence>
<evidence type="ECO:0000313" key="1">
    <source>
        <dbReference type="EMBL" id="KXB01018.1"/>
    </source>
</evidence>
<dbReference type="EMBL" id="LHXY01000057">
    <property type="protein sequence ID" value="KXB01018.1"/>
    <property type="molecule type" value="Genomic_DNA"/>
</dbReference>
<dbReference type="Proteomes" id="UP000070035">
    <property type="component" value="Unassembled WGS sequence"/>
</dbReference>
<dbReference type="SUPFAM" id="SSF56801">
    <property type="entry name" value="Acetyl-CoA synthetase-like"/>
    <property type="match status" value="1"/>
</dbReference>
<feature type="non-terminal residue" evidence="1">
    <location>
        <position position="1"/>
    </location>
</feature>